<reference evidence="8" key="1">
    <citation type="submission" date="2022-08" db="UniProtKB">
        <authorList>
            <consortium name="EnsemblMetazoa"/>
        </authorList>
    </citation>
    <scope>IDENTIFICATION</scope>
    <source>
        <strain evidence="8">05x7-T-G4-1.051#20</strain>
    </source>
</reference>
<dbReference type="PANTHER" id="PTHR47221">
    <property type="entry name" value="FIBRINOGEN ALPHA CHAIN"/>
    <property type="match status" value="1"/>
</dbReference>
<evidence type="ECO:0000256" key="6">
    <source>
        <dbReference type="ARBA" id="ARBA00023180"/>
    </source>
</evidence>
<dbReference type="InterPro" id="IPR002181">
    <property type="entry name" value="Fibrinogen_a/b/g_C_dom"/>
</dbReference>
<dbReference type="InterPro" id="IPR037579">
    <property type="entry name" value="FIB_ANG-like"/>
</dbReference>
<evidence type="ECO:0000256" key="2">
    <source>
        <dbReference type="ARBA" id="ARBA00022525"/>
    </source>
</evidence>
<evidence type="ECO:0000256" key="1">
    <source>
        <dbReference type="ARBA" id="ARBA00004613"/>
    </source>
</evidence>
<keyword evidence="4" id="KW-0175">Coiled coil</keyword>
<keyword evidence="5" id="KW-1015">Disulfide bond</keyword>
<dbReference type="InterPro" id="IPR020837">
    <property type="entry name" value="Fibrinogen_CS"/>
</dbReference>
<name>A0A8W8HSY4_MAGGI</name>
<dbReference type="EnsemblMetazoa" id="G10836.1">
    <property type="protein sequence ID" value="G10836.1:cds"/>
    <property type="gene ID" value="G10836"/>
</dbReference>
<keyword evidence="2" id="KW-0964">Secreted</keyword>
<evidence type="ECO:0000313" key="8">
    <source>
        <dbReference type="EnsemblMetazoa" id="G10836.1:cds"/>
    </source>
</evidence>
<dbReference type="InterPro" id="IPR014716">
    <property type="entry name" value="Fibrinogen_a/b/g_C_1"/>
</dbReference>
<dbReference type="Gene3D" id="3.90.215.10">
    <property type="entry name" value="Gamma Fibrinogen, chain A, domain 1"/>
    <property type="match status" value="1"/>
</dbReference>
<dbReference type="Proteomes" id="UP000005408">
    <property type="component" value="Unassembled WGS sequence"/>
</dbReference>
<evidence type="ECO:0000256" key="3">
    <source>
        <dbReference type="ARBA" id="ARBA00022729"/>
    </source>
</evidence>
<evidence type="ECO:0000313" key="9">
    <source>
        <dbReference type="Proteomes" id="UP000005408"/>
    </source>
</evidence>
<dbReference type="NCBIfam" id="NF040941">
    <property type="entry name" value="GGGWT_bact"/>
    <property type="match status" value="1"/>
</dbReference>
<proteinExistence type="predicted"/>
<dbReference type="InterPro" id="IPR036056">
    <property type="entry name" value="Fibrinogen-like_C"/>
</dbReference>
<dbReference type="AlphaFoldDB" id="A0A8W8HSY4"/>
<accession>A0A8W8HSY4</accession>
<keyword evidence="3" id="KW-0732">Signal</keyword>
<dbReference type="PROSITE" id="PS00514">
    <property type="entry name" value="FIBRINOGEN_C_1"/>
    <property type="match status" value="1"/>
</dbReference>
<dbReference type="PROSITE" id="PS51406">
    <property type="entry name" value="FIBRINOGEN_C_2"/>
    <property type="match status" value="1"/>
</dbReference>
<dbReference type="GO" id="GO:0005576">
    <property type="term" value="C:extracellular region"/>
    <property type="evidence" value="ECO:0007669"/>
    <property type="project" value="UniProtKB-SubCell"/>
</dbReference>
<dbReference type="CDD" id="cd00087">
    <property type="entry name" value="FReD"/>
    <property type="match status" value="1"/>
</dbReference>
<evidence type="ECO:0000259" key="7">
    <source>
        <dbReference type="PROSITE" id="PS51406"/>
    </source>
</evidence>
<dbReference type="Pfam" id="PF00147">
    <property type="entry name" value="Fibrinogen_C"/>
    <property type="match status" value="1"/>
</dbReference>
<evidence type="ECO:0000256" key="4">
    <source>
        <dbReference type="ARBA" id="ARBA00023054"/>
    </source>
</evidence>
<keyword evidence="9" id="KW-1185">Reference proteome</keyword>
<keyword evidence="6" id="KW-0325">Glycoprotein</keyword>
<dbReference type="PANTHER" id="PTHR47221:SF6">
    <property type="entry name" value="FIBRINOGEN ALPHA CHAIN"/>
    <property type="match status" value="1"/>
</dbReference>
<dbReference type="SUPFAM" id="SSF56496">
    <property type="entry name" value="Fibrinogen C-terminal domain-like"/>
    <property type="match status" value="1"/>
</dbReference>
<dbReference type="SMART" id="SM00186">
    <property type="entry name" value="FBG"/>
    <property type="match status" value="1"/>
</dbReference>
<organism evidence="8 9">
    <name type="scientific">Magallana gigas</name>
    <name type="common">Pacific oyster</name>
    <name type="synonym">Crassostrea gigas</name>
    <dbReference type="NCBI Taxonomy" id="29159"/>
    <lineage>
        <taxon>Eukaryota</taxon>
        <taxon>Metazoa</taxon>
        <taxon>Spiralia</taxon>
        <taxon>Lophotrochozoa</taxon>
        <taxon>Mollusca</taxon>
        <taxon>Bivalvia</taxon>
        <taxon>Autobranchia</taxon>
        <taxon>Pteriomorphia</taxon>
        <taxon>Ostreida</taxon>
        <taxon>Ostreoidea</taxon>
        <taxon>Ostreidae</taxon>
        <taxon>Magallana</taxon>
    </lineage>
</organism>
<comment type="subcellular location">
    <subcellularLocation>
        <location evidence="1">Secreted</location>
    </subcellularLocation>
</comment>
<feature type="domain" description="Fibrinogen C-terminal" evidence="7">
    <location>
        <begin position="11"/>
        <end position="230"/>
    </location>
</feature>
<evidence type="ECO:0000256" key="5">
    <source>
        <dbReference type="ARBA" id="ARBA00023157"/>
    </source>
</evidence>
<protein>
    <recommendedName>
        <fullName evidence="7">Fibrinogen C-terminal domain-containing protein</fullName>
    </recommendedName>
</protein>
<sequence length="233" mass="25961">MSVTDAGWSYYRVSREAKDCLALYQTGQTCSGVYTIYPTGGAKTDVVCDMKIMGGGWILIQNRFDGSEHFNRTWSDYKNGFGSAVGEYWIGNDVIHDLTKDSSSLYISITLNNGTTFFELYEIFSIASEADNYRLSIGGQATGTLGNRMTQIQAGNDLNGAMFCTLDRDNDNHINGHCARSHSGGWWFNFCHDAYLNGPYGSPFWYQPWDPLLSTGEMIQKTSMMIRRGLSAG</sequence>